<evidence type="ECO:0008006" key="7">
    <source>
        <dbReference type="Google" id="ProtNLM"/>
    </source>
</evidence>
<dbReference type="AlphaFoldDB" id="A0AA38MCK3"/>
<name>A0AA38MCK3_9CUCU</name>
<evidence type="ECO:0000256" key="3">
    <source>
        <dbReference type="ARBA" id="ARBA00060902"/>
    </source>
</evidence>
<dbReference type="Gene3D" id="3.15.10.30">
    <property type="entry name" value="Haemolymph juvenile hormone binding protein"/>
    <property type="match status" value="1"/>
</dbReference>
<dbReference type="FunFam" id="3.15.10.30:FF:000001">
    <property type="entry name" value="Takeout-like protein 1"/>
    <property type="match status" value="1"/>
</dbReference>
<comment type="caution">
    <text evidence="5">The sequence shown here is derived from an EMBL/GenBank/DDBJ whole genome shotgun (WGS) entry which is preliminary data.</text>
</comment>
<proteinExistence type="inferred from homology"/>
<evidence type="ECO:0000313" key="5">
    <source>
        <dbReference type="EMBL" id="KAJ3651247.1"/>
    </source>
</evidence>
<dbReference type="PANTHER" id="PTHR11008">
    <property type="entry name" value="PROTEIN TAKEOUT-LIKE PROTEIN"/>
    <property type="match status" value="1"/>
</dbReference>
<feature type="signal peptide" evidence="4">
    <location>
        <begin position="1"/>
        <end position="18"/>
    </location>
</feature>
<accession>A0AA38MCK3</accession>
<dbReference type="Proteomes" id="UP001168821">
    <property type="component" value="Unassembled WGS sequence"/>
</dbReference>
<gene>
    <name evidence="5" type="ORF">Zmor_017297</name>
</gene>
<evidence type="ECO:0000256" key="2">
    <source>
        <dbReference type="ARBA" id="ARBA00023108"/>
    </source>
</evidence>
<evidence type="ECO:0000313" key="6">
    <source>
        <dbReference type="Proteomes" id="UP001168821"/>
    </source>
</evidence>
<dbReference type="EMBL" id="JALNTZ010000005">
    <property type="protein sequence ID" value="KAJ3651247.1"/>
    <property type="molecule type" value="Genomic_DNA"/>
</dbReference>
<dbReference type="InterPro" id="IPR010562">
    <property type="entry name" value="Haemolymph_juvenile_hormone-bd"/>
</dbReference>
<keyword evidence="6" id="KW-1185">Reference proteome</keyword>
<keyword evidence="1 4" id="KW-0732">Signal</keyword>
<dbReference type="Pfam" id="PF06585">
    <property type="entry name" value="JHBP"/>
    <property type="match status" value="1"/>
</dbReference>
<dbReference type="GO" id="GO:0005615">
    <property type="term" value="C:extracellular space"/>
    <property type="evidence" value="ECO:0007669"/>
    <property type="project" value="TreeGrafter"/>
</dbReference>
<dbReference type="GO" id="GO:0007623">
    <property type="term" value="P:circadian rhythm"/>
    <property type="evidence" value="ECO:0007669"/>
    <property type="project" value="UniProtKB-ARBA"/>
</dbReference>
<evidence type="ECO:0000256" key="4">
    <source>
        <dbReference type="SAM" id="SignalP"/>
    </source>
</evidence>
<evidence type="ECO:0000256" key="1">
    <source>
        <dbReference type="ARBA" id="ARBA00022729"/>
    </source>
</evidence>
<organism evidence="5 6">
    <name type="scientific">Zophobas morio</name>
    <dbReference type="NCBI Taxonomy" id="2755281"/>
    <lineage>
        <taxon>Eukaryota</taxon>
        <taxon>Metazoa</taxon>
        <taxon>Ecdysozoa</taxon>
        <taxon>Arthropoda</taxon>
        <taxon>Hexapoda</taxon>
        <taxon>Insecta</taxon>
        <taxon>Pterygota</taxon>
        <taxon>Neoptera</taxon>
        <taxon>Endopterygota</taxon>
        <taxon>Coleoptera</taxon>
        <taxon>Polyphaga</taxon>
        <taxon>Cucujiformia</taxon>
        <taxon>Tenebrionidae</taxon>
        <taxon>Zophobas</taxon>
    </lineage>
</organism>
<keyword evidence="2" id="KW-0090">Biological rhythms</keyword>
<comment type="similarity">
    <text evidence="3">Belongs to the TO family.</text>
</comment>
<protein>
    <recommendedName>
        <fullName evidence="7">Juvenile hormone binding protein</fullName>
    </recommendedName>
</protein>
<sequence>MKLPLIYTCFSLVVTTLGTKLPSSFMKCDVKQSDFQQCLTKTVENAIKQMNRPFKEVNLLNLEPLEIPSMTIAAGSHVMYTQQVFKNMKVSGFNETTCSKVEFDTDSKILKLDCVVPNFRLEFDYEINGQILQISVYGKGSGWGVYFDNHLKLTLKLGEYEKKGKKYYNVVKQQLSMLMRDVDFDLGNLFDGDKEAADRIKKIFKENALEIYGDVRSGYEEAFGLVFASIFDRLLGKVPAAYLFGEK</sequence>
<dbReference type="InterPro" id="IPR038606">
    <property type="entry name" value="To_sf"/>
</dbReference>
<dbReference type="SMART" id="SM00700">
    <property type="entry name" value="JHBP"/>
    <property type="match status" value="1"/>
</dbReference>
<feature type="chain" id="PRO_5041456295" description="Juvenile hormone binding protein" evidence="4">
    <location>
        <begin position="19"/>
        <end position="247"/>
    </location>
</feature>
<dbReference type="PANTHER" id="PTHR11008:SF32">
    <property type="entry name" value="CIRCADIAN CLOCK-CONTROLLED PROTEIN DAYWAKE-RELATED"/>
    <property type="match status" value="1"/>
</dbReference>
<reference evidence="5" key="1">
    <citation type="journal article" date="2023" name="G3 (Bethesda)">
        <title>Whole genome assemblies of Zophobas morio and Tenebrio molitor.</title>
        <authorList>
            <person name="Kaur S."/>
            <person name="Stinson S.A."/>
            <person name="diCenzo G.C."/>
        </authorList>
    </citation>
    <scope>NUCLEOTIDE SEQUENCE</scope>
    <source>
        <strain evidence="5">QUZm001</strain>
    </source>
</reference>